<evidence type="ECO:0000313" key="2">
    <source>
        <dbReference type="EMBL" id="RVW36119.1"/>
    </source>
</evidence>
<comment type="caution">
    <text evidence="2">The sequence shown here is derived from an EMBL/GenBank/DDBJ whole genome shotgun (WGS) entry which is preliminary data.</text>
</comment>
<name>A0A438DL35_VITVI</name>
<evidence type="ECO:0000259" key="1">
    <source>
        <dbReference type="Pfam" id="PF07727"/>
    </source>
</evidence>
<dbReference type="InterPro" id="IPR013103">
    <property type="entry name" value="RVT_2"/>
</dbReference>
<reference evidence="2 3" key="1">
    <citation type="journal article" date="2018" name="PLoS Genet.">
        <title>Population sequencing reveals clonal diversity and ancestral inbreeding in the grapevine cultivar Chardonnay.</title>
        <authorList>
            <person name="Roach M.J."/>
            <person name="Johnson D.L."/>
            <person name="Bohlmann J."/>
            <person name="van Vuuren H.J."/>
            <person name="Jones S.J."/>
            <person name="Pretorius I.S."/>
            <person name="Schmidt S.A."/>
            <person name="Borneman A.R."/>
        </authorList>
    </citation>
    <scope>NUCLEOTIDE SEQUENCE [LARGE SCALE GENOMIC DNA]</scope>
    <source>
        <strain evidence="3">cv. Chardonnay</strain>
        <tissue evidence="2">Leaf</tissue>
    </source>
</reference>
<dbReference type="Proteomes" id="UP000288805">
    <property type="component" value="Unassembled WGS sequence"/>
</dbReference>
<proteinExistence type="predicted"/>
<dbReference type="EMBL" id="QGNW01001582">
    <property type="protein sequence ID" value="RVW36119.1"/>
    <property type="molecule type" value="Genomic_DNA"/>
</dbReference>
<evidence type="ECO:0000313" key="3">
    <source>
        <dbReference type="Proteomes" id="UP000288805"/>
    </source>
</evidence>
<protein>
    <submittedName>
        <fullName evidence="2">Retrovirus-related Pol polyprotein from transposon RE1</fullName>
    </submittedName>
</protein>
<feature type="domain" description="Reverse transcriptase Ty1/copia-type" evidence="1">
    <location>
        <begin position="136"/>
        <end position="225"/>
    </location>
</feature>
<gene>
    <name evidence="2" type="primary">RE1_815</name>
    <name evidence="2" type="ORF">CK203_079679</name>
</gene>
<organism evidence="2 3">
    <name type="scientific">Vitis vinifera</name>
    <name type="common">Grape</name>
    <dbReference type="NCBI Taxonomy" id="29760"/>
    <lineage>
        <taxon>Eukaryota</taxon>
        <taxon>Viridiplantae</taxon>
        <taxon>Streptophyta</taxon>
        <taxon>Embryophyta</taxon>
        <taxon>Tracheophyta</taxon>
        <taxon>Spermatophyta</taxon>
        <taxon>Magnoliopsida</taxon>
        <taxon>eudicotyledons</taxon>
        <taxon>Gunneridae</taxon>
        <taxon>Pentapetalae</taxon>
        <taxon>rosids</taxon>
        <taxon>Vitales</taxon>
        <taxon>Vitaceae</taxon>
        <taxon>Viteae</taxon>
        <taxon>Vitis</taxon>
    </lineage>
</organism>
<dbReference type="Pfam" id="PF07727">
    <property type="entry name" value="RVT_2"/>
    <property type="match status" value="1"/>
</dbReference>
<dbReference type="AlphaFoldDB" id="A0A438DL35"/>
<accession>A0A438DL35</accession>
<sequence length="325" mass="35568">MLPSSPMPHSRHITQFGSTTCGICTNPVDESLQVNDSLIGPSLPHSDPSPTSLELTTELPTPAPIVATPMASHPMITLAKAGIFKNRHPTNLALLGSSSLLSALLASTKPKGFKYVAKNLAWLAIMDEEVQALQTNRTWILVPRPANTNIVGSKWVFQTKYLPGGSIECLKARLVAKGYTQVPGLDYTDTFSPVIKATTVRVVLSLVVTNKWSLRQLDVKNAFLMVILLNMSIWNNLLGNNSSLLDSFTRKLNIEFATKDLGSLSYFLGLEATSTVDGLFLSQLKYSWDIFTRAQLLESKPIHTPMVVSQHLSSDGPLFSDPTLY</sequence>